<evidence type="ECO:0000313" key="3">
    <source>
        <dbReference type="Proteomes" id="UP000523955"/>
    </source>
</evidence>
<keyword evidence="1" id="KW-0732">Signal</keyword>
<sequence length="175" mass="17929">MKTRSGLVAAVALALVGGGGYAAAATLAADDAPAVPAAVERVHAYYRAGPSAEYDGDSGGIGEVRPLRFVVPEGGSRVGVAELSFHYRTRGAGPFYVSVNIGDGADTNLTVRPDEQFLAPAPDGGTATVRFLPPELAGGDTYAAYPAVNSAFPGGARKNVIRTNKVLLTVDLTPR</sequence>
<name>A0A7X0RH74_9ACTN</name>
<reference evidence="2 3" key="1">
    <citation type="submission" date="2020-08" db="EMBL/GenBank/DDBJ databases">
        <authorList>
            <person name="Seo M.-J."/>
        </authorList>
    </citation>
    <scope>NUCLEOTIDE SEQUENCE [LARGE SCALE GENOMIC DNA]</scope>
    <source>
        <strain evidence="2 3">KIGAM211</strain>
    </source>
</reference>
<dbReference type="RefSeq" id="WP_185253316.1">
    <property type="nucleotide sequence ID" value="NZ_JACKXE010000001.1"/>
</dbReference>
<proteinExistence type="predicted"/>
<protein>
    <submittedName>
        <fullName evidence="2">Uncharacterized protein</fullName>
    </submittedName>
</protein>
<dbReference type="AlphaFoldDB" id="A0A7X0RH74"/>
<accession>A0A7X0RH74</accession>
<dbReference type="Proteomes" id="UP000523955">
    <property type="component" value="Unassembled WGS sequence"/>
</dbReference>
<comment type="caution">
    <text evidence="2">The sequence shown here is derived from an EMBL/GenBank/DDBJ whole genome shotgun (WGS) entry which is preliminary data.</text>
</comment>
<evidence type="ECO:0000313" key="2">
    <source>
        <dbReference type="EMBL" id="MBB6628236.1"/>
    </source>
</evidence>
<evidence type="ECO:0000256" key="1">
    <source>
        <dbReference type="SAM" id="SignalP"/>
    </source>
</evidence>
<gene>
    <name evidence="2" type="ORF">H5V45_12985</name>
</gene>
<keyword evidence="3" id="KW-1185">Reference proteome</keyword>
<organism evidence="2 3">
    <name type="scientific">Nocardioides luti</name>
    <dbReference type="NCBI Taxonomy" id="2761101"/>
    <lineage>
        <taxon>Bacteria</taxon>
        <taxon>Bacillati</taxon>
        <taxon>Actinomycetota</taxon>
        <taxon>Actinomycetes</taxon>
        <taxon>Propionibacteriales</taxon>
        <taxon>Nocardioidaceae</taxon>
        <taxon>Nocardioides</taxon>
    </lineage>
</organism>
<feature type="chain" id="PRO_5030658509" evidence="1">
    <location>
        <begin position="25"/>
        <end position="175"/>
    </location>
</feature>
<dbReference type="EMBL" id="JACKXE010000001">
    <property type="protein sequence ID" value="MBB6628236.1"/>
    <property type="molecule type" value="Genomic_DNA"/>
</dbReference>
<feature type="signal peptide" evidence="1">
    <location>
        <begin position="1"/>
        <end position="24"/>
    </location>
</feature>